<dbReference type="InterPro" id="IPR009106">
    <property type="entry name" value="CART"/>
</dbReference>
<dbReference type="PANTHER" id="PTHR16655">
    <property type="entry name" value="COCAINE AND AMPHETAMINE REGULATED TRANSCRIPT PROTEIN"/>
    <property type="match status" value="1"/>
</dbReference>
<accession>A0AA47NC39</accession>
<sequence length="312" mass="34472">MKDCRPLLLLMSLAVVDNSFAQACLFTVVDLLERDRARGEEVAQFGQVDAIAKPLLQLCARRQAAYADRPLAECNDIKIQARGVCVYTSIALDIGKSPMPRPEAGAGERLGLLMKHRDIKSADAKWRREHRVTSTGRIQVGKIHTSKHPVWADSGHHCHGQQHPADVCHKPDTNTAVKLQTQRPLQAHLVWSTWLQVVSVRPTVVMDSWGILRGMLCVGLLAVLCRGQTSQEVSSEDFGGVDRSDVGAERDFIEAMERILGRMHDRVSSPEKRGIPLCGMGDRCAMKFGPRIGKLCDCGRGANCNSYLLKCI</sequence>
<dbReference type="Gene3D" id="4.10.40.30">
    <property type="entry name" value="CART, C-terminal domain"/>
    <property type="match status" value="1"/>
</dbReference>
<dbReference type="GO" id="GO:0005615">
    <property type="term" value="C:extracellular space"/>
    <property type="evidence" value="ECO:0007669"/>
    <property type="project" value="InterPro"/>
</dbReference>
<dbReference type="EMBL" id="JAOPHQ010000285">
    <property type="protein sequence ID" value="KAK0155490.1"/>
    <property type="molecule type" value="Genomic_DNA"/>
</dbReference>
<keyword evidence="4" id="KW-1015">Disulfide bond</keyword>
<comment type="caution">
    <text evidence="6">The sequence shown here is derived from an EMBL/GenBank/DDBJ whole genome shotgun (WGS) entry which is preliminary data.</text>
</comment>
<organism evidence="6 7">
    <name type="scientific">Merluccius polli</name>
    <name type="common">Benguela hake</name>
    <name type="synonym">Merluccius cadenati</name>
    <dbReference type="NCBI Taxonomy" id="89951"/>
    <lineage>
        <taxon>Eukaryota</taxon>
        <taxon>Metazoa</taxon>
        <taxon>Chordata</taxon>
        <taxon>Craniata</taxon>
        <taxon>Vertebrata</taxon>
        <taxon>Euteleostomi</taxon>
        <taxon>Actinopterygii</taxon>
        <taxon>Neopterygii</taxon>
        <taxon>Teleostei</taxon>
        <taxon>Neoteleostei</taxon>
        <taxon>Acanthomorphata</taxon>
        <taxon>Zeiogadaria</taxon>
        <taxon>Gadariae</taxon>
        <taxon>Gadiformes</taxon>
        <taxon>Gadoidei</taxon>
        <taxon>Merlucciidae</taxon>
        <taxon>Merluccius</taxon>
    </lineage>
</organism>
<evidence type="ECO:0000256" key="1">
    <source>
        <dbReference type="ARBA" id="ARBA00004613"/>
    </source>
</evidence>
<dbReference type="GO" id="GO:0009267">
    <property type="term" value="P:cellular response to starvation"/>
    <property type="evidence" value="ECO:0007669"/>
    <property type="project" value="InterPro"/>
</dbReference>
<dbReference type="GO" id="GO:0032099">
    <property type="term" value="P:negative regulation of appetite"/>
    <property type="evidence" value="ECO:0007669"/>
    <property type="project" value="InterPro"/>
</dbReference>
<dbReference type="GO" id="GO:0005184">
    <property type="term" value="F:neuropeptide hormone activity"/>
    <property type="evidence" value="ECO:0007669"/>
    <property type="project" value="InterPro"/>
</dbReference>
<gene>
    <name evidence="6" type="primary">CARTPT_3</name>
    <name evidence="6" type="ORF">N1851_002154</name>
</gene>
<dbReference type="GO" id="GO:0007186">
    <property type="term" value="P:G protein-coupled receptor signaling pathway"/>
    <property type="evidence" value="ECO:0007669"/>
    <property type="project" value="InterPro"/>
</dbReference>
<dbReference type="Proteomes" id="UP001174136">
    <property type="component" value="Unassembled WGS sequence"/>
</dbReference>
<evidence type="ECO:0000313" key="7">
    <source>
        <dbReference type="Proteomes" id="UP001174136"/>
    </source>
</evidence>
<comment type="subcellular location">
    <subcellularLocation>
        <location evidence="1">Secreted</location>
    </subcellularLocation>
</comment>
<keyword evidence="5" id="KW-0732">Signal</keyword>
<protein>
    <submittedName>
        <fullName evidence="6">Cocaine- and amphetamine-regulated transcript protein</fullName>
    </submittedName>
</protein>
<name>A0AA47NC39_MERPO</name>
<dbReference type="SUPFAM" id="SSF64546">
    <property type="entry name" value="Satiety factor CART (cocaine and amphetamine regulated transcript)"/>
    <property type="match status" value="1"/>
</dbReference>
<proteinExistence type="inferred from homology"/>
<dbReference type="InterPro" id="IPR036722">
    <property type="entry name" value="CART_C_sf"/>
</dbReference>
<evidence type="ECO:0000256" key="4">
    <source>
        <dbReference type="ARBA" id="ARBA00023157"/>
    </source>
</evidence>
<dbReference type="AlphaFoldDB" id="A0AA47NC39"/>
<dbReference type="GO" id="GO:0043410">
    <property type="term" value="P:positive regulation of MAPK cascade"/>
    <property type="evidence" value="ECO:0007669"/>
    <property type="project" value="InterPro"/>
</dbReference>
<evidence type="ECO:0000256" key="2">
    <source>
        <dbReference type="ARBA" id="ARBA00005294"/>
    </source>
</evidence>
<evidence type="ECO:0000256" key="5">
    <source>
        <dbReference type="SAM" id="SignalP"/>
    </source>
</evidence>
<dbReference type="GO" id="GO:0008343">
    <property type="term" value="P:adult feeding behavior"/>
    <property type="evidence" value="ECO:0007669"/>
    <property type="project" value="InterPro"/>
</dbReference>
<feature type="signal peptide" evidence="5">
    <location>
        <begin position="1"/>
        <end position="21"/>
    </location>
</feature>
<dbReference type="Pfam" id="PF06373">
    <property type="entry name" value="CART"/>
    <property type="match status" value="1"/>
</dbReference>
<dbReference type="PANTHER" id="PTHR16655:SF2">
    <property type="entry name" value="COCAINE- AND AMPHETAMINE-REGULATED TRANSCRIPT PROTEIN-LIKE"/>
    <property type="match status" value="1"/>
</dbReference>
<keyword evidence="7" id="KW-1185">Reference proteome</keyword>
<evidence type="ECO:0000313" key="6">
    <source>
        <dbReference type="EMBL" id="KAK0155490.1"/>
    </source>
</evidence>
<reference evidence="6" key="1">
    <citation type="journal article" date="2023" name="Front. Mar. Sci.">
        <title>A new Merluccius polli reference genome to investigate the effects of global change in West African waters.</title>
        <authorList>
            <person name="Mateo J.L."/>
            <person name="Blanco-Fernandez C."/>
            <person name="Garcia-Vazquez E."/>
            <person name="Machado-Schiaffino G."/>
        </authorList>
    </citation>
    <scope>NUCLEOTIDE SEQUENCE</scope>
    <source>
        <strain evidence="6">C29</strain>
        <tissue evidence="6">Fin</tissue>
    </source>
</reference>
<comment type="similarity">
    <text evidence="2">Belongs to the CART family.</text>
</comment>
<keyword evidence="3" id="KW-0964">Secreted</keyword>
<evidence type="ECO:0000256" key="3">
    <source>
        <dbReference type="ARBA" id="ARBA00022525"/>
    </source>
</evidence>
<feature type="chain" id="PRO_5041284523" evidence="5">
    <location>
        <begin position="22"/>
        <end position="312"/>
    </location>
</feature>